<evidence type="ECO:0000313" key="8">
    <source>
        <dbReference type="EMBL" id="BBE31294.1"/>
    </source>
</evidence>
<keyword evidence="3 6" id="KW-0812">Transmembrane</keyword>
<dbReference type="AlphaFoldDB" id="A0A7G1G7W1"/>
<feature type="transmembrane region" description="Helical" evidence="6">
    <location>
        <begin position="307"/>
        <end position="324"/>
    </location>
</feature>
<protein>
    <submittedName>
        <fullName evidence="8">Permease</fullName>
    </submittedName>
</protein>
<dbReference type="InterPro" id="IPR020846">
    <property type="entry name" value="MFS_dom"/>
</dbReference>
<dbReference type="InterPro" id="IPR005828">
    <property type="entry name" value="MFS_sugar_transport-like"/>
</dbReference>
<feature type="transmembrane region" description="Helical" evidence="6">
    <location>
        <begin position="245"/>
        <end position="266"/>
    </location>
</feature>
<dbReference type="FunCoup" id="A0A7G1G7W1">
    <property type="interactions" value="175"/>
</dbReference>
<evidence type="ECO:0000256" key="4">
    <source>
        <dbReference type="ARBA" id="ARBA00022989"/>
    </source>
</evidence>
<dbReference type="InterPro" id="IPR005829">
    <property type="entry name" value="Sugar_transporter_CS"/>
</dbReference>
<keyword evidence="5 6" id="KW-0472">Membrane</keyword>
<evidence type="ECO:0000259" key="7">
    <source>
        <dbReference type="PROSITE" id="PS50850"/>
    </source>
</evidence>
<keyword evidence="2" id="KW-0813">Transport</keyword>
<dbReference type="EMBL" id="AP018712">
    <property type="protein sequence ID" value="BBE31294.1"/>
    <property type="molecule type" value="Genomic_DNA"/>
</dbReference>
<feature type="transmembrane region" description="Helical" evidence="6">
    <location>
        <begin position="18"/>
        <end position="41"/>
    </location>
</feature>
<feature type="transmembrane region" description="Helical" evidence="6">
    <location>
        <begin position="87"/>
        <end position="104"/>
    </location>
</feature>
<evidence type="ECO:0000256" key="2">
    <source>
        <dbReference type="ARBA" id="ARBA00022448"/>
    </source>
</evidence>
<dbReference type="Proteomes" id="UP000516361">
    <property type="component" value="Chromosome"/>
</dbReference>
<dbReference type="InterPro" id="IPR036259">
    <property type="entry name" value="MFS_trans_sf"/>
</dbReference>
<keyword evidence="9" id="KW-1185">Reference proteome</keyword>
<dbReference type="PROSITE" id="PS50850">
    <property type="entry name" value="MFS"/>
    <property type="match status" value="1"/>
</dbReference>
<name>A0A7G1G7W1_9BACT</name>
<feature type="transmembrane region" description="Helical" evidence="6">
    <location>
        <begin position="110"/>
        <end position="131"/>
    </location>
</feature>
<dbReference type="GO" id="GO:0022857">
    <property type="term" value="F:transmembrane transporter activity"/>
    <property type="evidence" value="ECO:0007669"/>
    <property type="project" value="InterPro"/>
</dbReference>
<dbReference type="PANTHER" id="PTHR23511">
    <property type="entry name" value="SYNAPTIC VESICLE GLYCOPROTEIN 2"/>
    <property type="match status" value="1"/>
</dbReference>
<comment type="subcellular location">
    <subcellularLocation>
        <location evidence="1">Membrane</location>
        <topology evidence="1">Multi-pass membrane protein</topology>
    </subcellularLocation>
</comment>
<feature type="domain" description="Major facilitator superfamily (MFS) profile" evidence="7">
    <location>
        <begin position="19"/>
        <end position="418"/>
    </location>
</feature>
<dbReference type="InParanoid" id="A0A7G1G7W1"/>
<feature type="transmembrane region" description="Helical" evidence="6">
    <location>
        <begin position="330"/>
        <end position="351"/>
    </location>
</feature>
<feature type="transmembrane region" description="Helical" evidence="6">
    <location>
        <begin position="278"/>
        <end position="298"/>
    </location>
</feature>
<evidence type="ECO:0000256" key="5">
    <source>
        <dbReference type="ARBA" id="ARBA00023136"/>
    </source>
</evidence>
<dbReference type="SUPFAM" id="SSF103473">
    <property type="entry name" value="MFS general substrate transporter"/>
    <property type="match status" value="1"/>
</dbReference>
<evidence type="ECO:0000313" key="9">
    <source>
        <dbReference type="Proteomes" id="UP000516361"/>
    </source>
</evidence>
<proteinExistence type="predicted"/>
<dbReference type="PROSITE" id="PS00216">
    <property type="entry name" value="SUGAR_TRANSPORT_1"/>
    <property type="match status" value="1"/>
</dbReference>
<dbReference type="Gene3D" id="1.20.1250.20">
    <property type="entry name" value="MFS general substrate transporter like domains"/>
    <property type="match status" value="1"/>
</dbReference>
<feature type="transmembrane region" description="Helical" evidence="6">
    <location>
        <begin position="143"/>
        <end position="165"/>
    </location>
</feature>
<evidence type="ECO:0000256" key="1">
    <source>
        <dbReference type="ARBA" id="ARBA00004141"/>
    </source>
</evidence>
<dbReference type="RefSeq" id="WP_190613738.1">
    <property type="nucleotide sequence ID" value="NZ_AP018712.1"/>
</dbReference>
<organism evidence="8 9">
    <name type="scientific">Tepiditoga spiralis</name>
    <dbReference type="NCBI Taxonomy" id="2108365"/>
    <lineage>
        <taxon>Bacteria</taxon>
        <taxon>Thermotogati</taxon>
        <taxon>Thermotogota</taxon>
        <taxon>Thermotogae</taxon>
        <taxon>Petrotogales</taxon>
        <taxon>Petrotogaceae</taxon>
        <taxon>Tepiditoga</taxon>
    </lineage>
</organism>
<dbReference type="PANTHER" id="PTHR23511:SF34">
    <property type="entry name" value="SYNAPTIC VESICLE GLYCOPROTEIN 2"/>
    <property type="match status" value="1"/>
</dbReference>
<keyword evidence="4 6" id="KW-1133">Transmembrane helix</keyword>
<sequence length="423" mass="47985">MTLDALIEKIISKNQRKFMLFITALGWAFVASGIMVLPFTQKMIMNEWHLSRVFATTLSSSTFIGMFLGALIAGLISDFIGRKNASLLFLIIASTFSVLTGFSSNPTLFIIFRIISGFGFGGLLPALNTYLTEFLNTSIRGKYLVLLESSWALGSIMIALFHIIIGRNFGWKYDYMFLSIGLIPFLIILYLPESPKYLLLKNKNKKFEKLFKYTLNEKIIFPKSTKSSIKNLFEKKYLSKTLNVWLLWFVMSFGYYGVFIWFKGILAQKGISIIKTDWYLFYMYLAQLPGYLLAAFLIEKIGRRKSILLFTFGTGISSILFAFANTNVTVLLYSMVVSIFCMGAWGLTYAYTPELYPTSFRGTANGTSGSITRLSGFLAPYYTAYFLEKNNIMIGLIGISLLFFITGTLNYIFLPETLNKEVN</sequence>
<dbReference type="Pfam" id="PF00083">
    <property type="entry name" value="Sugar_tr"/>
    <property type="match status" value="1"/>
</dbReference>
<accession>A0A7G1G7W1</accession>
<evidence type="ECO:0000256" key="6">
    <source>
        <dbReference type="SAM" id="Phobius"/>
    </source>
</evidence>
<dbReference type="GO" id="GO:0016020">
    <property type="term" value="C:membrane"/>
    <property type="evidence" value="ECO:0007669"/>
    <property type="project" value="UniProtKB-SubCell"/>
</dbReference>
<evidence type="ECO:0000256" key="3">
    <source>
        <dbReference type="ARBA" id="ARBA00022692"/>
    </source>
</evidence>
<dbReference type="KEGG" id="ocy:OSSY52_14350"/>
<reference evidence="8 9" key="1">
    <citation type="submission" date="2018-06" db="EMBL/GenBank/DDBJ databases">
        <title>Genome sequencing of Oceanotoga sp. sy52.</title>
        <authorList>
            <person name="Mori K."/>
        </authorList>
    </citation>
    <scope>NUCLEOTIDE SEQUENCE [LARGE SCALE GENOMIC DNA]</scope>
    <source>
        <strain evidence="9">sy52</strain>
    </source>
</reference>
<feature type="transmembrane region" description="Helical" evidence="6">
    <location>
        <begin position="392"/>
        <end position="413"/>
    </location>
</feature>
<feature type="transmembrane region" description="Helical" evidence="6">
    <location>
        <begin position="53"/>
        <end position="75"/>
    </location>
</feature>
<dbReference type="PROSITE" id="PS00217">
    <property type="entry name" value="SUGAR_TRANSPORT_2"/>
    <property type="match status" value="1"/>
</dbReference>
<feature type="transmembrane region" description="Helical" evidence="6">
    <location>
        <begin position="171"/>
        <end position="191"/>
    </location>
</feature>
<gene>
    <name evidence="8" type="ORF">OSSY52_14350</name>
</gene>